<feature type="transmembrane region" description="Helical" evidence="1">
    <location>
        <begin position="372"/>
        <end position="393"/>
    </location>
</feature>
<protein>
    <recommendedName>
        <fullName evidence="4">ABC-2 type transport system permease protein</fullName>
    </recommendedName>
</protein>
<feature type="transmembrane region" description="Helical" evidence="1">
    <location>
        <begin position="399"/>
        <end position="425"/>
    </location>
</feature>
<keyword evidence="1" id="KW-0812">Transmembrane</keyword>
<organism evidence="2 3">
    <name type="scientific">Leucobacter iarius</name>
    <dbReference type="NCBI Taxonomy" id="333963"/>
    <lineage>
        <taxon>Bacteria</taxon>
        <taxon>Bacillati</taxon>
        <taxon>Actinomycetota</taxon>
        <taxon>Actinomycetes</taxon>
        <taxon>Micrococcales</taxon>
        <taxon>Microbacteriaceae</taxon>
        <taxon>Leucobacter</taxon>
    </lineage>
</organism>
<dbReference type="EMBL" id="BAAAOB010000001">
    <property type="protein sequence ID" value="GAA1788860.1"/>
    <property type="molecule type" value="Genomic_DNA"/>
</dbReference>
<comment type="caution">
    <text evidence="2">The sequence shown here is derived from an EMBL/GenBank/DDBJ whole genome shotgun (WGS) entry which is preliminary data.</text>
</comment>
<evidence type="ECO:0008006" key="4">
    <source>
        <dbReference type="Google" id="ProtNLM"/>
    </source>
</evidence>
<accession>A0ABP4XQR7</accession>
<dbReference type="Proteomes" id="UP001500851">
    <property type="component" value="Unassembled WGS sequence"/>
</dbReference>
<feature type="transmembrane region" description="Helical" evidence="1">
    <location>
        <begin position="301"/>
        <end position="320"/>
    </location>
</feature>
<sequence>MAARLLRLRLTLLGSAFRGSAAQGFRAVLVGLLAVAVAVALAWLPTLILPEAAARADLDVFIGSALLGAALLVPFFANRGHLEPRQFASVPARPGSIASALLFSTVLTWPAILLLVWLVALAVLRPEWQQPVWALALGLVLAYLFAVTATRVSSALSKLWFGHDRGGVLRVVGTVLLVALLPLAFFGITAISGAPEGSTSAAARALGWSPFGAAFAGAQQAANGDLGAALLHFGVLIAAVVLLLAIWFPIVRASLQSVERPADPAIARRGLGWFERFSAKPASVIAARVLTYWSRDPRYRVGLSAIPFVPILMILAFWVAGADLRTLAAVPLPVILLLLAWSLHNDVAMDSTAIWSHVASGIAGRDDRRGRLAPVLLIGLPVALIGSTVTVTVMGEWRVLPAVIGMNLAVLFVTCGVSSVFSVLIPYPTTRPGDSPFAQPQWSGSGSGLSQTLSMIAALVFSVPAVWIAVIALVDVTPAWNLGALAFGVVYGTAILGLGILLGGKIFDRRGPELIAATQVFD</sequence>
<evidence type="ECO:0000256" key="1">
    <source>
        <dbReference type="SAM" id="Phobius"/>
    </source>
</evidence>
<feature type="transmembrane region" description="Helical" evidence="1">
    <location>
        <begin position="132"/>
        <end position="156"/>
    </location>
</feature>
<feature type="transmembrane region" description="Helical" evidence="1">
    <location>
        <begin position="168"/>
        <end position="191"/>
    </location>
</feature>
<keyword evidence="3" id="KW-1185">Reference proteome</keyword>
<gene>
    <name evidence="2" type="ORF">GCM10009768_17370</name>
</gene>
<evidence type="ECO:0000313" key="2">
    <source>
        <dbReference type="EMBL" id="GAA1788860.1"/>
    </source>
</evidence>
<feature type="transmembrane region" description="Helical" evidence="1">
    <location>
        <begin position="229"/>
        <end position="250"/>
    </location>
</feature>
<feature type="transmembrane region" description="Helical" evidence="1">
    <location>
        <begin position="97"/>
        <end position="120"/>
    </location>
</feature>
<feature type="transmembrane region" description="Helical" evidence="1">
    <location>
        <begin position="453"/>
        <end position="474"/>
    </location>
</feature>
<feature type="transmembrane region" description="Helical" evidence="1">
    <location>
        <begin position="27"/>
        <end position="48"/>
    </location>
</feature>
<proteinExistence type="predicted"/>
<keyword evidence="1" id="KW-0472">Membrane</keyword>
<feature type="transmembrane region" description="Helical" evidence="1">
    <location>
        <begin position="60"/>
        <end position="77"/>
    </location>
</feature>
<feature type="transmembrane region" description="Helical" evidence="1">
    <location>
        <begin position="326"/>
        <end position="343"/>
    </location>
</feature>
<evidence type="ECO:0000313" key="3">
    <source>
        <dbReference type="Proteomes" id="UP001500851"/>
    </source>
</evidence>
<feature type="transmembrane region" description="Helical" evidence="1">
    <location>
        <begin position="480"/>
        <end position="502"/>
    </location>
</feature>
<keyword evidence="1" id="KW-1133">Transmembrane helix</keyword>
<dbReference type="RefSeq" id="WP_344031447.1">
    <property type="nucleotide sequence ID" value="NZ_BAAAOB010000001.1"/>
</dbReference>
<name>A0ABP4XQR7_9MICO</name>
<reference evidence="3" key="1">
    <citation type="journal article" date="2019" name="Int. J. Syst. Evol. Microbiol.">
        <title>The Global Catalogue of Microorganisms (GCM) 10K type strain sequencing project: providing services to taxonomists for standard genome sequencing and annotation.</title>
        <authorList>
            <consortium name="The Broad Institute Genomics Platform"/>
            <consortium name="The Broad Institute Genome Sequencing Center for Infectious Disease"/>
            <person name="Wu L."/>
            <person name="Ma J."/>
        </authorList>
    </citation>
    <scope>NUCLEOTIDE SEQUENCE [LARGE SCALE GENOMIC DNA]</scope>
    <source>
        <strain evidence="3">JCM 14736</strain>
    </source>
</reference>